<evidence type="ECO:0000256" key="1">
    <source>
        <dbReference type="SAM" id="Phobius"/>
    </source>
</evidence>
<organism evidence="2">
    <name type="scientific">Tanacetum cinerariifolium</name>
    <name type="common">Dalmatian daisy</name>
    <name type="synonym">Chrysanthemum cinerariifolium</name>
    <dbReference type="NCBI Taxonomy" id="118510"/>
    <lineage>
        <taxon>Eukaryota</taxon>
        <taxon>Viridiplantae</taxon>
        <taxon>Streptophyta</taxon>
        <taxon>Embryophyta</taxon>
        <taxon>Tracheophyta</taxon>
        <taxon>Spermatophyta</taxon>
        <taxon>Magnoliopsida</taxon>
        <taxon>eudicotyledons</taxon>
        <taxon>Gunneridae</taxon>
        <taxon>Pentapetalae</taxon>
        <taxon>asterids</taxon>
        <taxon>campanulids</taxon>
        <taxon>Asterales</taxon>
        <taxon>Asteraceae</taxon>
        <taxon>Asteroideae</taxon>
        <taxon>Anthemideae</taxon>
        <taxon>Anthemidinae</taxon>
        <taxon>Tanacetum</taxon>
    </lineage>
</organism>
<reference evidence="2" key="1">
    <citation type="journal article" date="2019" name="Sci. Rep.">
        <title>Draft genome of Tanacetum cinerariifolium, the natural source of mosquito coil.</title>
        <authorList>
            <person name="Yamashiro T."/>
            <person name="Shiraishi A."/>
            <person name="Satake H."/>
            <person name="Nakayama K."/>
        </authorList>
    </citation>
    <scope>NUCLEOTIDE SEQUENCE</scope>
</reference>
<keyword evidence="1" id="KW-1133">Transmembrane helix</keyword>
<sequence length="233" mass="27225">MCYDEMYLVEWIVRFPSIYRLWISWIPIGIVVADWCSMFSVQYFDLLLLSRVRDGSFRMRIDYRELSLYKVKGGARVTFEDEFGAAEEREVLCEAQQGRSEVKRKLFRSFRNKMGNEPILALPEGSNNFVVMREAKLARLYVDEAVARHGLHVSSIPDRDGMYIHVLKRDVEVVRNTSRYEVRVRNLVVVGILTFCKADIRESKMIGLELEQEVTKVVVIKETLNEAKDRQES</sequence>
<dbReference type="EMBL" id="BKCJ010320908">
    <property type="protein sequence ID" value="GEZ76752.1"/>
    <property type="molecule type" value="Genomic_DNA"/>
</dbReference>
<dbReference type="AlphaFoldDB" id="A0A699ILU3"/>
<proteinExistence type="predicted"/>
<name>A0A699ILU3_TANCI</name>
<feature type="transmembrane region" description="Helical" evidence="1">
    <location>
        <begin position="22"/>
        <end position="49"/>
    </location>
</feature>
<keyword evidence="1" id="KW-0812">Transmembrane</keyword>
<accession>A0A699ILU3</accession>
<protein>
    <submittedName>
        <fullName evidence="2">Uncharacterized protein</fullName>
    </submittedName>
</protein>
<evidence type="ECO:0000313" key="2">
    <source>
        <dbReference type="EMBL" id="GEZ76752.1"/>
    </source>
</evidence>
<gene>
    <name evidence="2" type="ORF">Tci_548725</name>
</gene>
<keyword evidence="1" id="KW-0472">Membrane</keyword>
<comment type="caution">
    <text evidence="2">The sequence shown here is derived from an EMBL/GenBank/DDBJ whole genome shotgun (WGS) entry which is preliminary data.</text>
</comment>